<evidence type="ECO:0000313" key="2">
    <source>
        <dbReference type="EMBL" id="KAK7793683.1"/>
    </source>
</evidence>
<feature type="compositionally biased region" description="Basic residues" evidence="1">
    <location>
        <begin position="1"/>
        <end position="13"/>
    </location>
</feature>
<comment type="caution">
    <text evidence="2">The sequence shown here is derived from an EMBL/GenBank/DDBJ whole genome shotgun (WGS) entry which is preliminary data.</text>
</comment>
<name>A0AAN9VLV8_9ORTH</name>
<feature type="region of interest" description="Disordered" evidence="1">
    <location>
        <begin position="1"/>
        <end position="40"/>
    </location>
</feature>
<proteinExistence type="predicted"/>
<evidence type="ECO:0000256" key="1">
    <source>
        <dbReference type="SAM" id="MobiDB-lite"/>
    </source>
</evidence>
<sequence>MVAKKPVQRKVKVKKGESKIQEENKAEESENEVTKMEVDEPVEVAEKGKLHKVIKKKRKIRQRRKGKKHNGMKFQILSLLGNKADGLKAEVEKGVTTDSTEESFAKLVQKKKNVPKKLLNETYQWEIMLTGIPNKWNGNIEDLATDYNQFNLQAFALKRENWDRQICQVLHLYFKTEEDMKKAVFSGPREVLGIKVSLRVNPVRMIYMSNIPYDINEETAIAELKEALGSGVYDIYFPRNKDGKLLGHAIAYVIDEATHEELLGGKTLNLWEKEQFCCSKEDFFKRFVLNVVSGWLGNIEVLKDLEQTLEASDIQVSVDLKTKKLYFLDESSVEKVLKLSGLVVNGRKMLFSRSGSVRFVMKCITRQTPKSELLKLVQKVHAFNFHYNENRCKATFEVPAEKVEMCKALHLTEFRGRKVEVYECGSEELKSAKERSTKRLLEYVVQNDIKFKKGHRLRKVAKLWRKTSGGKVSGKGKEVKLKKKLRIMEKKLNKEKKIK</sequence>
<evidence type="ECO:0000313" key="3">
    <source>
        <dbReference type="Proteomes" id="UP001378592"/>
    </source>
</evidence>
<dbReference type="Proteomes" id="UP001378592">
    <property type="component" value="Unassembled WGS sequence"/>
</dbReference>
<protein>
    <submittedName>
        <fullName evidence="2">Uncharacterized protein</fullName>
    </submittedName>
</protein>
<keyword evidence="3" id="KW-1185">Reference proteome</keyword>
<reference evidence="2 3" key="1">
    <citation type="submission" date="2024-03" db="EMBL/GenBank/DDBJ databases">
        <title>The genome assembly and annotation of the cricket Gryllus longicercus Weissman &amp; Gray.</title>
        <authorList>
            <person name="Szrajer S."/>
            <person name="Gray D."/>
            <person name="Ylla G."/>
        </authorList>
    </citation>
    <scope>NUCLEOTIDE SEQUENCE [LARGE SCALE GENOMIC DNA]</scope>
    <source>
        <strain evidence="2">DAG 2021-001</strain>
        <tissue evidence="2">Whole body minus gut</tissue>
    </source>
</reference>
<feature type="compositionally biased region" description="Basic and acidic residues" evidence="1">
    <location>
        <begin position="14"/>
        <end position="40"/>
    </location>
</feature>
<dbReference type="AlphaFoldDB" id="A0AAN9VLV8"/>
<dbReference type="EMBL" id="JAZDUA010000367">
    <property type="protein sequence ID" value="KAK7793683.1"/>
    <property type="molecule type" value="Genomic_DNA"/>
</dbReference>
<gene>
    <name evidence="2" type="ORF">R5R35_013159</name>
</gene>
<accession>A0AAN9VLV8</accession>
<organism evidence="2 3">
    <name type="scientific">Gryllus longicercus</name>
    <dbReference type="NCBI Taxonomy" id="2509291"/>
    <lineage>
        <taxon>Eukaryota</taxon>
        <taxon>Metazoa</taxon>
        <taxon>Ecdysozoa</taxon>
        <taxon>Arthropoda</taxon>
        <taxon>Hexapoda</taxon>
        <taxon>Insecta</taxon>
        <taxon>Pterygota</taxon>
        <taxon>Neoptera</taxon>
        <taxon>Polyneoptera</taxon>
        <taxon>Orthoptera</taxon>
        <taxon>Ensifera</taxon>
        <taxon>Gryllidea</taxon>
        <taxon>Grylloidea</taxon>
        <taxon>Gryllidae</taxon>
        <taxon>Gryllinae</taxon>
        <taxon>Gryllus</taxon>
    </lineage>
</organism>